<evidence type="ECO:0000313" key="7">
    <source>
        <dbReference type="EMBL" id="SDL79064.1"/>
    </source>
</evidence>
<evidence type="ECO:0000256" key="3">
    <source>
        <dbReference type="ARBA" id="ARBA00023015"/>
    </source>
</evidence>
<keyword evidence="1" id="KW-0547">Nucleotide-binding</keyword>
<dbReference type="Pfam" id="PF00158">
    <property type="entry name" value="Sigma54_activat"/>
    <property type="match status" value="1"/>
</dbReference>
<dbReference type="PANTHER" id="PTHR32071:SF57">
    <property type="entry name" value="C4-DICARBOXYLATE TRANSPORT TRANSCRIPTIONAL REGULATORY PROTEIN DCTD"/>
    <property type="match status" value="1"/>
</dbReference>
<proteinExistence type="predicted"/>
<dbReference type="Gene3D" id="1.10.10.60">
    <property type="entry name" value="Homeodomain-like"/>
    <property type="match status" value="1"/>
</dbReference>
<name>A0A1G9MY67_9FIRM</name>
<dbReference type="CDD" id="cd00009">
    <property type="entry name" value="AAA"/>
    <property type="match status" value="1"/>
</dbReference>
<dbReference type="InterPro" id="IPR003018">
    <property type="entry name" value="GAF"/>
</dbReference>
<dbReference type="Pfam" id="PF25601">
    <property type="entry name" value="AAA_lid_14"/>
    <property type="match status" value="1"/>
</dbReference>
<dbReference type="EMBL" id="FNHB01000001">
    <property type="protein sequence ID" value="SDL79064.1"/>
    <property type="molecule type" value="Genomic_DNA"/>
</dbReference>
<dbReference type="InterPro" id="IPR002197">
    <property type="entry name" value="HTH_Fis"/>
</dbReference>
<dbReference type="SMART" id="SM00382">
    <property type="entry name" value="AAA"/>
    <property type="match status" value="1"/>
</dbReference>
<dbReference type="InterPro" id="IPR025944">
    <property type="entry name" value="Sigma_54_int_dom_CS"/>
</dbReference>
<dbReference type="InterPro" id="IPR035965">
    <property type="entry name" value="PAS-like_dom_sf"/>
</dbReference>
<dbReference type="PROSITE" id="PS00676">
    <property type="entry name" value="SIGMA54_INTERACT_2"/>
    <property type="match status" value="1"/>
</dbReference>
<dbReference type="SUPFAM" id="SSF55781">
    <property type="entry name" value="GAF domain-like"/>
    <property type="match status" value="1"/>
</dbReference>
<keyword evidence="3" id="KW-0805">Transcription regulation</keyword>
<dbReference type="STRING" id="146817.SAMN04488502_101833"/>
<dbReference type="RefSeq" id="WP_173812587.1">
    <property type="nucleotide sequence ID" value="NZ_FNHB01000001.1"/>
</dbReference>
<dbReference type="InterPro" id="IPR025943">
    <property type="entry name" value="Sigma_54_int_dom_ATP-bd_2"/>
</dbReference>
<dbReference type="AlphaFoldDB" id="A0A1G9MY67"/>
<dbReference type="InterPro" id="IPR058031">
    <property type="entry name" value="AAA_lid_NorR"/>
</dbReference>
<dbReference type="Gene3D" id="1.10.8.60">
    <property type="match status" value="1"/>
</dbReference>
<dbReference type="FunFam" id="3.40.50.300:FF:000006">
    <property type="entry name" value="DNA-binding transcriptional regulator NtrC"/>
    <property type="match status" value="1"/>
</dbReference>
<dbReference type="Pfam" id="PF02954">
    <property type="entry name" value="HTH_8"/>
    <property type="match status" value="1"/>
</dbReference>
<dbReference type="Proteomes" id="UP000214880">
    <property type="component" value="Unassembled WGS sequence"/>
</dbReference>
<organism evidence="7 8">
    <name type="scientific">Dendrosporobacter quercicolus</name>
    <dbReference type="NCBI Taxonomy" id="146817"/>
    <lineage>
        <taxon>Bacteria</taxon>
        <taxon>Bacillati</taxon>
        <taxon>Bacillota</taxon>
        <taxon>Negativicutes</taxon>
        <taxon>Selenomonadales</taxon>
        <taxon>Sporomusaceae</taxon>
        <taxon>Dendrosporobacter</taxon>
    </lineage>
</organism>
<accession>A0A1G9MY67</accession>
<evidence type="ECO:0000256" key="1">
    <source>
        <dbReference type="ARBA" id="ARBA00022741"/>
    </source>
</evidence>
<dbReference type="SUPFAM" id="SSF46689">
    <property type="entry name" value="Homeodomain-like"/>
    <property type="match status" value="1"/>
</dbReference>
<dbReference type="InterPro" id="IPR027417">
    <property type="entry name" value="P-loop_NTPase"/>
</dbReference>
<keyword evidence="8" id="KW-1185">Reference proteome</keyword>
<gene>
    <name evidence="7" type="ORF">SAMN04488502_101833</name>
</gene>
<dbReference type="PANTHER" id="PTHR32071">
    <property type="entry name" value="TRANSCRIPTIONAL REGULATORY PROTEIN"/>
    <property type="match status" value="1"/>
</dbReference>
<dbReference type="Gene3D" id="3.30.450.40">
    <property type="match status" value="1"/>
</dbReference>
<dbReference type="GO" id="GO:0043565">
    <property type="term" value="F:sequence-specific DNA binding"/>
    <property type="evidence" value="ECO:0007669"/>
    <property type="project" value="InterPro"/>
</dbReference>
<protein>
    <submittedName>
        <fullName evidence="7">Transcriptional regulator of acetoin/glycerol metabolism</fullName>
    </submittedName>
</protein>
<dbReference type="SUPFAM" id="SSF55785">
    <property type="entry name" value="PYP-like sensor domain (PAS domain)"/>
    <property type="match status" value="1"/>
</dbReference>
<dbReference type="PROSITE" id="PS50045">
    <property type="entry name" value="SIGMA54_INTERACT_4"/>
    <property type="match status" value="1"/>
</dbReference>
<dbReference type="Pfam" id="PF01590">
    <property type="entry name" value="GAF"/>
    <property type="match status" value="1"/>
</dbReference>
<dbReference type="SUPFAM" id="SSF52540">
    <property type="entry name" value="P-loop containing nucleoside triphosphate hydrolases"/>
    <property type="match status" value="1"/>
</dbReference>
<keyword evidence="2" id="KW-0067">ATP-binding</keyword>
<reference evidence="7 8" key="1">
    <citation type="submission" date="2016-10" db="EMBL/GenBank/DDBJ databases">
        <authorList>
            <person name="de Groot N.N."/>
        </authorList>
    </citation>
    <scope>NUCLEOTIDE SEQUENCE [LARGE SCALE GENOMIC DNA]</scope>
    <source>
        <strain evidence="7 8">DSM 1736</strain>
    </source>
</reference>
<dbReference type="Gene3D" id="3.30.450.20">
    <property type="entry name" value="PAS domain"/>
    <property type="match status" value="1"/>
</dbReference>
<dbReference type="InterPro" id="IPR002078">
    <property type="entry name" value="Sigma_54_int"/>
</dbReference>
<dbReference type="GO" id="GO:0006355">
    <property type="term" value="P:regulation of DNA-templated transcription"/>
    <property type="evidence" value="ECO:0007669"/>
    <property type="project" value="InterPro"/>
</dbReference>
<dbReference type="InterPro" id="IPR029016">
    <property type="entry name" value="GAF-like_dom_sf"/>
</dbReference>
<dbReference type="InterPro" id="IPR025662">
    <property type="entry name" value="Sigma_54_int_dom_ATP-bd_1"/>
</dbReference>
<evidence type="ECO:0000259" key="6">
    <source>
        <dbReference type="PROSITE" id="PS50045"/>
    </source>
</evidence>
<sequence>MDNYDRMKNSYYKEWEKFTQTGDCAPDIIRPMILASWKRCRAQGLDPYDSKNYYVEASQKFDKVLSRNQFLITVAKPHLDILAQILEGTGFIGLLASKEGYVLDAVGNPELVREAAKEFIRPGAKRMESVAGTTAIALCIRHKEAVQVLGAEHYSSNYHDWTCYAAPIFGELGELAGVLNLSGDDRFIQKHTFGIVIALAKAIEDAIQLRSINNYLYTCIESSEYGMAILDNNYNVKHLNKNLQKYSLHTIQELLDQPVNRVLLSDPPLEKLLESDNKFFEKSVLAKNRDNKYISLLINIQSVFNEEGELIGKLIITKEKKELHRLVHRMVGAYATFTFGNILGKSEKILRSIDLAKRVAQTSARVLIQGESGTGKELFAQAIHNASPLRGGPFIGINCSAIPSELMESELFGYNEGAFSGARKGGMPGKFELADGGTIFLDEIDSIPHEMQIKLLRVLEENKITRVGGNVVLPVNVRIIAASGKNLGDLVRQGHIRLDLYYRINTIIIEIPPLRNRKEDIPLLAEHIIVLNCEKLGLKKKVMSAGFLAALMHYDWPGNIRELGNTIERAIIISGESGMLDVHCLEIGFSKNQLFRNTGLEKGKVSEVKTLWQIEREAIEEVLKLTGNNYVMAAQLLGIHRNTLRNKLKEYK</sequence>
<keyword evidence="4" id="KW-0238">DNA-binding</keyword>
<dbReference type="PROSITE" id="PS00688">
    <property type="entry name" value="SIGMA54_INTERACT_3"/>
    <property type="match status" value="1"/>
</dbReference>
<keyword evidence="5" id="KW-0804">Transcription</keyword>
<dbReference type="GO" id="GO:0005524">
    <property type="term" value="F:ATP binding"/>
    <property type="evidence" value="ECO:0007669"/>
    <property type="project" value="UniProtKB-KW"/>
</dbReference>
<evidence type="ECO:0000313" key="8">
    <source>
        <dbReference type="Proteomes" id="UP000214880"/>
    </source>
</evidence>
<dbReference type="Gene3D" id="3.40.50.300">
    <property type="entry name" value="P-loop containing nucleotide triphosphate hydrolases"/>
    <property type="match status" value="1"/>
</dbReference>
<evidence type="ECO:0000256" key="4">
    <source>
        <dbReference type="ARBA" id="ARBA00023125"/>
    </source>
</evidence>
<feature type="domain" description="Sigma-54 factor interaction" evidence="6">
    <location>
        <begin position="342"/>
        <end position="572"/>
    </location>
</feature>
<evidence type="ECO:0000256" key="5">
    <source>
        <dbReference type="ARBA" id="ARBA00023163"/>
    </source>
</evidence>
<dbReference type="InterPro" id="IPR003593">
    <property type="entry name" value="AAA+_ATPase"/>
</dbReference>
<dbReference type="PROSITE" id="PS00675">
    <property type="entry name" value="SIGMA54_INTERACT_1"/>
    <property type="match status" value="1"/>
</dbReference>
<evidence type="ECO:0000256" key="2">
    <source>
        <dbReference type="ARBA" id="ARBA00022840"/>
    </source>
</evidence>
<dbReference type="InterPro" id="IPR009057">
    <property type="entry name" value="Homeodomain-like_sf"/>
</dbReference>
<dbReference type="PRINTS" id="PR01590">
    <property type="entry name" value="HTHFIS"/>
</dbReference>